<accession>A0ABQ4XC05</accession>
<sequence>MGAPERYREGGVLALENVKTAQDLEITSLKKRVKKLEKKKKGKNSTTQEEGRIVTESDQDEEISFVQEDAETQGGMIRILMYLIEAIKEKGSTQFDEEVAKRLVEELKTELEEEERVTIQRDEEANLISWDNTQAMMEADYELALRLQTEEHGELTIEERSKLFVELMNKRKRHFAKPRDEKIRRKPPTKTQKRNQMSNYLETMAGYKHTQLKNKSFKEIHMLFDKEMKRVNSFVPMDVEGSGKKI</sequence>
<evidence type="ECO:0000313" key="3">
    <source>
        <dbReference type="Proteomes" id="UP001151760"/>
    </source>
</evidence>
<gene>
    <name evidence="2" type="ORF">Tco_0657121</name>
</gene>
<feature type="region of interest" description="Disordered" evidence="1">
    <location>
        <begin position="175"/>
        <end position="196"/>
    </location>
</feature>
<feature type="region of interest" description="Disordered" evidence="1">
    <location>
        <begin position="36"/>
        <end position="59"/>
    </location>
</feature>
<organism evidence="2 3">
    <name type="scientific">Tanacetum coccineum</name>
    <dbReference type="NCBI Taxonomy" id="301880"/>
    <lineage>
        <taxon>Eukaryota</taxon>
        <taxon>Viridiplantae</taxon>
        <taxon>Streptophyta</taxon>
        <taxon>Embryophyta</taxon>
        <taxon>Tracheophyta</taxon>
        <taxon>Spermatophyta</taxon>
        <taxon>Magnoliopsida</taxon>
        <taxon>eudicotyledons</taxon>
        <taxon>Gunneridae</taxon>
        <taxon>Pentapetalae</taxon>
        <taxon>asterids</taxon>
        <taxon>campanulids</taxon>
        <taxon>Asterales</taxon>
        <taxon>Asteraceae</taxon>
        <taxon>Asteroideae</taxon>
        <taxon>Anthemideae</taxon>
        <taxon>Anthemidinae</taxon>
        <taxon>Tanacetum</taxon>
    </lineage>
</organism>
<reference evidence="2" key="1">
    <citation type="journal article" date="2022" name="Int. J. Mol. Sci.">
        <title>Draft Genome of Tanacetum Coccineum: Genomic Comparison of Closely Related Tanacetum-Family Plants.</title>
        <authorList>
            <person name="Yamashiro T."/>
            <person name="Shiraishi A."/>
            <person name="Nakayama K."/>
            <person name="Satake H."/>
        </authorList>
    </citation>
    <scope>NUCLEOTIDE SEQUENCE</scope>
</reference>
<reference evidence="2" key="2">
    <citation type="submission" date="2022-01" db="EMBL/GenBank/DDBJ databases">
        <authorList>
            <person name="Yamashiro T."/>
            <person name="Shiraishi A."/>
            <person name="Satake H."/>
            <person name="Nakayama K."/>
        </authorList>
    </citation>
    <scope>NUCLEOTIDE SEQUENCE</scope>
</reference>
<name>A0ABQ4XC05_9ASTR</name>
<dbReference type="Proteomes" id="UP001151760">
    <property type="component" value="Unassembled WGS sequence"/>
</dbReference>
<evidence type="ECO:0000256" key="1">
    <source>
        <dbReference type="SAM" id="MobiDB-lite"/>
    </source>
</evidence>
<protein>
    <submittedName>
        <fullName evidence="2">Uncharacterized protein</fullName>
    </submittedName>
</protein>
<evidence type="ECO:0000313" key="2">
    <source>
        <dbReference type="EMBL" id="GJS62337.1"/>
    </source>
</evidence>
<dbReference type="EMBL" id="BQNB010009353">
    <property type="protein sequence ID" value="GJS62337.1"/>
    <property type="molecule type" value="Genomic_DNA"/>
</dbReference>
<proteinExistence type="predicted"/>
<comment type="caution">
    <text evidence="2">The sequence shown here is derived from an EMBL/GenBank/DDBJ whole genome shotgun (WGS) entry which is preliminary data.</text>
</comment>
<feature type="compositionally biased region" description="Basic residues" evidence="1">
    <location>
        <begin position="184"/>
        <end position="193"/>
    </location>
</feature>
<keyword evidence="3" id="KW-1185">Reference proteome</keyword>